<sequence>MLKQFGKLVLKEVRRQSERTSRNLLQEKFDMSTVDFNNSKDNAKGYERLEMINDVVKVDVESMKPHIVYIQHLQEAHYIMKLKMMLNRMGYESMFQPTHNGRGQATFIRQDIVPEHQESVFKSSMPDPSS</sequence>
<evidence type="ECO:0000313" key="1">
    <source>
        <dbReference type="EMBL" id="KAJ8314970.1"/>
    </source>
</evidence>
<comment type="caution">
    <text evidence="1">The sequence shown here is derived from an EMBL/GenBank/DDBJ whole genome shotgun (WGS) entry which is preliminary data.</text>
</comment>
<dbReference type="EMBL" id="JARBDR010000337">
    <property type="protein sequence ID" value="KAJ8314970.1"/>
    <property type="molecule type" value="Genomic_DNA"/>
</dbReference>
<evidence type="ECO:0000313" key="2">
    <source>
        <dbReference type="Proteomes" id="UP001217089"/>
    </source>
</evidence>
<proteinExistence type="predicted"/>
<organism evidence="1 2">
    <name type="scientific">Tegillarca granosa</name>
    <name type="common">Malaysian cockle</name>
    <name type="synonym">Anadara granosa</name>
    <dbReference type="NCBI Taxonomy" id="220873"/>
    <lineage>
        <taxon>Eukaryota</taxon>
        <taxon>Metazoa</taxon>
        <taxon>Spiralia</taxon>
        <taxon>Lophotrochozoa</taxon>
        <taxon>Mollusca</taxon>
        <taxon>Bivalvia</taxon>
        <taxon>Autobranchia</taxon>
        <taxon>Pteriomorphia</taxon>
        <taxon>Arcoida</taxon>
        <taxon>Arcoidea</taxon>
        <taxon>Arcidae</taxon>
        <taxon>Tegillarca</taxon>
    </lineage>
</organism>
<reference evidence="1 2" key="1">
    <citation type="submission" date="2022-12" db="EMBL/GenBank/DDBJ databases">
        <title>Chromosome-level genome of Tegillarca granosa.</title>
        <authorList>
            <person name="Kim J."/>
        </authorList>
    </citation>
    <scope>NUCLEOTIDE SEQUENCE [LARGE SCALE GENOMIC DNA]</scope>
    <source>
        <strain evidence="1">Teg-2019</strain>
        <tissue evidence="1">Adductor muscle</tissue>
    </source>
</reference>
<keyword evidence="2" id="KW-1185">Reference proteome</keyword>
<name>A0ABQ9FH13_TEGGR</name>
<protein>
    <submittedName>
        <fullName evidence="1">Uncharacterized protein</fullName>
    </submittedName>
</protein>
<gene>
    <name evidence="1" type="ORF">KUTeg_007120</name>
</gene>
<accession>A0ABQ9FH13</accession>
<dbReference type="Proteomes" id="UP001217089">
    <property type="component" value="Unassembled WGS sequence"/>
</dbReference>